<protein>
    <submittedName>
        <fullName evidence="1">Uncharacterized protein</fullName>
    </submittedName>
</protein>
<keyword evidence="2" id="KW-1185">Reference proteome</keyword>
<evidence type="ECO:0000313" key="2">
    <source>
        <dbReference type="Proteomes" id="UP000289856"/>
    </source>
</evidence>
<name>A0A3T1DCA0_9BACL</name>
<organism evidence="1 2">
    <name type="scientific">Cohnella abietis</name>
    <dbReference type="NCBI Taxonomy" id="2507935"/>
    <lineage>
        <taxon>Bacteria</taxon>
        <taxon>Bacillati</taxon>
        <taxon>Bacillota</taxon>
        <taxon>Bacilli</taxon>
        <taxon>Bacillales</taxon>
        <taxon>Paenibacillaceae</taxon>
        <taxon>Cohnella</taxon>
    </lineage>
</organism>
<accession>A0A3T1DCA0</accession>
<gene>
    <name evidence="1" type="ORF">KCTCHS21_50630</name>
</gene>
<sequence>MLSSPLTETASVTVAIMLIIMQKTIMSKENPIMYEYKIHNRNVVINIDKEPARVFTCFPIRYSPNLNLLPTSAAAASPKDNAKTANPAKYSFLNIKY</sequence>
<proteinExistence type="predicted"/>
<reference evidence="1 2" key="1">
    <citation type="submission" date="2019-01" db="EMBL/GenBank/DDBJ databases">
        <title>Complete genome sequence of Cohnella hallensis HS21 isolated from Korean fir (Abies koreana) rhizospheric soil.</title>
        <authorList>
            <person name="Jiang L."/>
            <person name="Kang S.W."/>
            <person name="Kim S."/>
            <person name="Jung J."/>
            <person name="Kim C.Y."/>
            <person name="Kim D.H."/>
            <person name="Kim S.W."/>
            <person name="Lee J."/>
        </authorList>
    </citation>
    <scope>NUCLEOTIDE SEQUENCE [LARGE SCALE GENOMIC DNA]</scope>
    <source>
        <strain evidence="1 2">HS21</strain>
    </source>
</reference>
<dbReference type="EMBL" id="AP019400">
    <property type="protein sequence ID" value="BBI35664.1"/>
    <property type="molecule type" value="Genomic_DNA"/>
</dbReference>
<dbReference type="AlphaFoldDB" id="A0A3T1DCA0"/>
<dbReference type="KEGG" id="cohn:KCTCHS21_50630"/>
<dbReference type="Proteomes" id="UP000289856">
    <property type="component" value="Chromosome"/>
</dbReference>
<evidence type="ECO:0000313" key="1">
    <source>
        <dbReference type="EMBL" id="BBI35664.1"/>
    </source>
</evidence>